<dbReference type="GO" id="GO:0005737">
    <property type="term" value="C:cytoplasm"/>
    <property type="evidence" value="ECO:0007669"/>
    <property type="project" value="UniProtKB-SubCell"/>
</dbReference>
<evidence type="ECO:0000256" key="2">
    <source>
        <dbReference type="ARBA" id="ARBA00022490"/>
    </source>
</evidence>
<comment type="function">
    <text evidence="9 10">Catalyzes the ferrous insertion into protoporphyrin IX.</text>
</comment>
<dbReference type="EMBL" id="CP011367">
    <property type="protein sequence ID" value="AKJ94148.1"/>
    <property type="molecule type" value="Genomic_DNA"/>
</dbReference>
<dbReference type="UniPathway" id="UPA00252">
    <property type="reaction ID" value="UER00325"/>
</dbReference>
<evidence type="ECO:0000313" key="11">
    <source>
        <dbReference type="EMBL" id="AKJ94148.1"/>
    </source>
</evidence>
<feature type="binding site" evidence="9">
    <location>
        <position position="210"/>
    </location>
    <ligand>
        <name>Fe(2+)</name>
        <dbReference type="ChEBI" id="CHEBI:29033"/>
    </ligand>
</feature>
<gene>
    <name evidence="9 11" type="primary">hemH</name>
    <name evidence="11" type="ORF">TVD_01625</name>
</gene>
<evidence type="ECO:0000256" key="3">
    <source>
        <dbReference type="ARBA" id="ARBA00022723"/>
    </source>
</evidence>
<dbReference type="PANTHER" id="PTHR11108:SF1">
    <property type="entry name" value="FERROCHELATASE, MITOCHONDRIAL"/>
    <property type="match status" value="1"/>
</dbReference>
<comment type="catalytic activity">
    <reaction evidence="9 10">
        <text>heme b + 2 H(+) = protoporphyrin IX + Fe(2+)</text>
        <dbReference type="Rhea" id="RHEA:22584"/>
        <dbReference type="ChEBI" id="CHEBI:15378"/>
        <dbReference type="ChEBI" id="CHEBI:29033"/>
        <dbReference type="ChEBI" id="CHEBI:57306"/>
        <dbReference type="ChEBI" id="CHEBI:60344"/>
        <dbReference type="EC" id="4.98.1.1"/>
    </reaction>
</comment>
<keyword evidence="6 9" id="KW-0456">Lyase</keyword>
<dbReference type="FunFam" id="3.40.50.1400:FF:000002">
    <property type="entry name" value="Ferrochelatase"/>
    <property type="match status" value="1"/>
</dbReference>
<dbReference type="Gene3D" id="3.40.50.1400">
    <property type="match status" value="2"/>
</dbReference>
<evidence type="ECO:0000313" key="12">
    <source>
        <dbReference type="Proteomes" id="UP000064201"/>
    </source>
</evidence>
<feature type="binding site" evidence="9">
    <location>
        <position position="291"/>
    </location>
    <ligand>
        <name>Fe(2+)</name>
        <dbReference type="ChEBI" id="CHEBI:29033"/>
    </ligand>
</feature>
<evidence type="ECO:0000256" key="8">
    <source>
        <dbReference type="ARBA" id="ARBA00024536"/>
    </source>
</evidence>
<dbReference type="InterPro" id="IPR033644">
    <property type="entry name" value="Ferrochelatase_C"/>
</dbReference>
<evidence type="ECO:0000256" key="9">
    <source>
        <dbReference type="HAMAP-Rule" id="MF_00323"/>
    </source>
</evidence>
<keyword evidence="7 9" id="KW-0627">Porphyrin biosynthesis</keyword>
<comment type="catalytic activity">
    <reaction evidence="8">
        <text>Fe-coproporphyrin III + 2 H(+) = coproporphyrin III + Fe(2+)</text>
        <dbReference type="Rhea" id="RHEA:49572"/>
        <dbReference type="ChEBI" id="CHEBI:15378"/>
        <dbReference type="ChEBI" id="CHEBI:29033"/>
        <dbReference type="ChEBI" id="CHEBI:68438"/>
        <dbReference type="ChEBI" id="CHEBI:131725"/>
        <dbReference type="EC" id="4.99.1.9"/>
    </reaction>
    <physiologicalReaction direction="right-to-left" evidence="8">
        <dbReference type="Rhea" id="RHEA:49574"/>
    </physiologicalReaction>
</comment>
<dbReference type="CDD" id="cd00419">
    <property type="entry name" value="Ferrochelatase_C"/>
    <property type="match status" value="1"/>
</dbReference>
<name>A0A0G3FZ08_9GAMM</name>
<evidence type="ECO:0000256" key="7">
    <source>
        <dbReference type="ARBA" id="ARBA00023244"/>
    </source>
</evidence>
<evidence type="ECO:0000256" key="6">
    <source>
        <dbReference type="ARBA" id="ARBA00023239"/>
    </source>
</evidence>
<evidence type="ECO:0000256" key="10">
    <source>
        <dbReference type="RuleBase" id="RU000607"/>
    </source>
</evidence>
<dbReference type="GO" id="GO:0006783">
    <property type="term" value="P:heme biosynthetic process"/>
    <property type="evidence" value="ECO:0007669"/>
    <property type="project" value="UniProtKB-UniRule"/>
</dbReference>
<dbReference type="RefSeq" id="WP_018144579.1">
    <property type="nucleotide sequence ID" value="NZ_CP011367.1"/>
</dbReference>
<dbReference type="InterPro" id="IPR019772">
    <property type="entry name" value="Ferrochelatase_AS"/>
</dbReference>
<dbReference type="HAMAP" id="MF_00323">
    <property type="entry name" value="Ferrochelatase"/>
    <property type="match status" value="1"/>
</dbReference>
<reference evidence="11 12" key="1">
    <citation type="submission" date="2015-04" db="EMBL/GenBank/DDBJ databases">
        <title>Complete Sequence for the Genome of the Thioalkalivibrio versutus D301.</title>
        <authorList>
            <person name="Mu T."/>
            <person name="Zhou J."/>
            <person name="Xu X."/>
        </authorList>
    </citation>
    <scope>NUCLEOTIDE SEQUENCE [LARGE SCALE GENOMIC DNA]</scope>
    <source>
        <strain evidence="11 12">D301</strain>
    </source>
</reference>
<evidence type="ECO:0000256" key="5">
    <source>
        <dbReference type="ARBA" id="ARBA00023133"/>
    </source>
</evidence>
<dbReference type="GO" id="GO:0004325">
    <property type="term" value="F:ferrochelatase activity"/>
    <property type="evidence" value="ECO:0007669"/>
    <property type="project" value="UniProtKB-UniRule"/>
</dbReference>
<dbReference type="AlphaFoldDB" id="A0A0G3FZ08"/>
<keyword evidence="2 9" id="KW-0963">Cytoplasm</keyword>
<keyword evidence="5 9" id="KW-0350">Heme biosynthesis</keyword>
<dbReference type="Pfam" id="PF00762">
    <property type="entry name" value="Ferrochelatase"/>
    <property type="match status" value="1"/>
</dbReference>
<dbReference type="CDD" id="cd03411">
    <property type="entry name" value="Ferrochelatase_N"/>
    <property type="match status" value="1"/>
</dbReference>
<organism evidence="11 12">
    <name type="scientific">Thioalkalivibrio versutus</name>
    <dbReference type="NCBI Taxonomy" id="106634"/>
    <lineage>
        <taxon>Bacteria</taxon>
        <taxon>Pseudomonadati</taxon>
        <taxon>Pseudomonadota</taxon>
        <taxon>Gammaproteobacteria</taxon>
        <taxon>Chromatiales</taxon>
        <taxon>Ectothiorhodospiraceae</taxon>
        <taxon>Thioalkalivibrio</taxon>
    </lineage>
</organism>
<accession>A0A0G3FZ08</accession>
<evidence type="ECO:0000256" key="1">
    <source>
        <dbReference type="ARBA" id="ARBA00007718"/>
    </source>
</evidence>
<dbReference type="InterPro" id="IPR033659">
    <property type="entry name" value="Ferrochelatase_N"/>
</dbReference>
<dbReference type="PANTHER" id="PTHR11108">
    <property type="entry name" value="FERROCHELATASE"/>
    <property type="match status" value="1"/>
</dbReference>
<comment type="pathway">
    <text evidence="9 10">Porphyrin-containing compound metabolism; protoheme biosynthesis; protoheme from protoporphyrin-IX: step 1/1.</text>
</comment>
<dbReference type="NCBIfam" id="TIGR00109">
    <property type="entry name" value="hemH"/>
    <property type="match status" value="1"/>
</dbReference>
<dbReference type="PROSITE" id="PS00534">
    <property type="entry name" value="FERROCHELATASE"/>
    <property type="match status" value="1"/>
</dbReference>
<dbReference type="OrthoDB" id="9809741at2"/>
<dbReference type="KEGG" id="tvr:TVD_01625"/>
<keyword evidence="3 9" id="KW-0479">Metal-binding</keyword>
<dbReference type="SUPFAM" id="SSF53800">
    <property type="entry name" value="Chelatase"/>
    <property type="match status" value="1"/>
</dbReference>
<evidence type="ECO:0000256" key="4">
    <source>
        <dbReference type="ARBA" id="ARBA00023004"/>
    </source>
</evidence>
<dbReference type="PATRIC" id="fig|106634.4.peg.332"/>
<keyword evidence="12" id="KW-1185">Reference proteome</keyword>
<dbReference type="GO" id="GO:0046872">
    <property type="term" value="F:metal ion binding"/>
    <property type="evidence" value="ECO:0007669"/>
    <property type="project" value="UniProtKB-KW"/>
</dbReference>
<dbReference type="Proteomes" id="UP000064201">
    <property type="component" value="Chromosome"/>
</dbReference>
<keyword evidence="4 9" id="KW-0408">Iron</keyword>
<proteinExistence type="inferred from homology"/>
<dbReference type="STRING" id="106634.TVD_01625"/>
<comment type="subcellular location">
    <subcellularLocation>
        <location evidence="9 10">Cytoplasm</location>
    </subcellularLocation>
</comment>
<dbReference type="EC" id="4.98.1.1" evidence="9 10"/>
<comment type="similarity">
    <text evidence="1 9 10">Belongs to the ferrochelatase family.</text>
</comment>
<dbReference type="InterPro" id="IPR001015">
    <property type="entry name" value="Ferrochelatase"/>
</dbReference>
<protein>
    <recommendedName>
        <fullName evidence="9 10">Ferrochelatase</fullName>
        <ecNumber evidence="9 10">4.98.1.1</ecNumber>
    </recommendedName>
    <alternativeName>
        <fullName evidence="9">Heme synthase</fullName>
    </alternativeName>
    <alternativeName>
        <fullName evidence="9">Protoheme ferro-lyase</fullName>
    </alternativeName>
</protein>
<sequence>MKYFGEADYRHGQARGVGVLLTNLGTPDEPTAPALRRYLKEFLWDPRVVEVPRPIWWLILNGVILNIRPKRSAAKYATVWTDEGSPLLAISKRQAAGVRERLAAQVGEDVPVALGMRYGNPSIESGLDELRRQGVRRVVVLPLYPQYSASTNGSTFDAVADVLKGWRWVPDLQFIAAYDAQPGYIEALANSVREHWQAHGQADRLMMSFHGIPKRYLLQGDPYHCLCHATGHKLAQALGLNDDQWQVTFQSRFGREEWLQPYTDKTLEALPGQGVRSVDVICPGFSADCLETIEEIGDENREIFTEAGGERFHYIPALNDRADHLDFLAGLLQQHLAPWLDDPDNAPEARAAARERALAMGAKQ</sequence>